<dbReference type="GO" id="GO:0008233">
    <property type="term" value="F:peptidase activity"/>
    <property type="evidence" value="ECO:0007669"/>
    <property type="project" value="UniProtKB-KW"/>
</dbReference>
<dbReference type="Gene3D" id="3.40.50.300">
    <property type="entry name" value="P-loop containing nucleotide triphosphate hydrolases"/>
    <property type="match status" value="3"/>
</dbReference>
<comment type="subunit">
    <text evidence="11">Homohexamer; The oligomerization is ATP-dependent.</text>
</comment>
<dbReference type="InterPro" id="IPR028299">
    <property type="entry name" value="ClpA/B_CS2"/>
</dbReference>
<dbReference type="Gene3D" id="1.10.1780.10">
    <property type="entry name" value="Clp, N-terminal domain"/>
    <property type="match status" value="1"/>
</dbReference>
<dbReference type="GO" id="GO:0005737">
    <property type="term" value="C:cytoplasm"/>
    <property type="evidence" value="ECO:0007669"/>
    <property type="project" value="UniProtKB-SubCell"/>
</dbReference>
<dbReference type="InterPro" id="IPR027417">
    <property type="entry name" value="P-loop_NTPase"/>
</dbReference>
<dbReference type="PRINTS" id="PR00300">
    <property type="entry name" value="CLPPROTEASEA"/>
</dbReference>
<dbReference type="Pfam" id="PF02861">
    <property type="entry name" value="Clp_N"/>
    <property type="match status" value="1"/>
</dbReference>
<dbReference type="NCBIfam" id="TIGR03346">
    <property type="entry name" value="chaperone_ClpB"/>
    <property type="match status" value="1"/>
</dbReference>
<dbReference type="GO" id="GO:0016887">
    <property type="term" value="F:ATP hydrolysis activity"/>
    <property type="evidence" value="ECO:0007669"/>
    <property type="project" value="InterPro"/>
</dbReference>
<gene>
    <name evidence="11" type="primary">clpB</name>
    <name evidence="13" type="ORF">HNQ09_000252</name>
</gene>
<dbReference type="FunFam" id="3.40.50.300:FF:000120">
    <property type="entry name" value="ATP-dependent chaperone ClpB"/>
    <property type="match status" value="1"/>
</dbReference>
<evidence type="ECO:0000256" key="7">
    <source>
        <dbReference type="ARBA" id="ARBA00023186"/>
    </source>
</evidence>
<comment type="subcellular location">
    <subcellularLocation>
        <location evidence="11">Cytoplasm</location>
    </subcellularLocation>
</comment>
<keyword evidence="4 10" id="KW-0547">Nucleotide-binding</keyword>
<accession>A0A7W8LNT0</accession>
<keyword evidence="3 9" id="KW-0677">Repeat</keyword>
<dbReference type="InterPro" id="IPR004176">
    <property type="entry name" value="Clp_R_N"/>
</dbReference>
<dbReference type="GO" id="GO:0005524">
    <property type="term" value="F:ATP binding"/>
    <property type="evidence" value="ECO:0007669"/>
    <property type="project" value="UniProtKB-UniRule"/>
</dbReference>
<evidence type="ECO:0000256" key="6">
    <source>
        <dbReference type="ARBA" id="ARBA00023054"/>
    </source>
</evidence>
<dbReference type="SUPFAM" id="SSF81923">
    <property type="entry name" value="Double Clp-N motif"/>
    <property type="match status" value="1"/>
</dbReference>
<comment type="similarity">
    <text evidence="1 10">Belongs to the ClpA/ClpB family.</text>
</comment>
<dbReference type="CDD" id="cd19499">
    <property type="entry name" value="RecA-like_ClpB_Hsp104-like"/>
    <property type="match status" value="1"/>
</dbReference>
<evidence type="ECO:0000256" key="3">
    <source>
        <dbReference type="ARBA" id="ARBA00022737"/>
    </source>
</evidence>
<evidence type="ECO:0000256" key="9">
    <source>
        <dbReference type="PROSITE-ProRule" id="PRU01251"/>
    </source>
</evidence>
<dbReference type="PROSITE" id="PS51903">
    <property type="entry name" value="CLP_R"/>
    <property type="match status" value="1"/>
</dbReference>
<dbReference type="SMART" id="SM00382">
    <property type="entry name" value="AAA"/>
    <property type="match status" value="2"/>
</dbReference>
<dbReference type="Pfam" id="PF00004">
    <property type="entry name" value="AAA"/>
    <property type="match status" value="1"/>
</dbReference>
<feature type="domain" description="Clp R" evidence="12">
    <location>
        <begin position="3"/>
        <end position="147"/>
    </location>
</feature>
<evidence type="ECO:0000256" key="11">
    <source>
        <dbReference type="RuleBase" id="RU362034"/>
    </source>
</evidence>
<dbReference type="CDD" id="cd00009">
    <property type="entry name" value="AAA"/>
    <property type="match status" value="1"/>
</dbReference>
<dbReference type="GO" id="GO:0034605">
    <property type="term" value="P:cellular response to heat"/>
    <property type="evidence" value="ECO:0007669"/>
    <property type="project" value="TreeGrafter"/>
</dbReference>
<dbReference type="InterPro" id="IPR050130">
    <property type="entry name" value="ClpA_ClpB"/>
</dbReference>
<evidence type="ECO:0000256" key="8">
    <source>
        <dbReference type="ARBA" id="ARBA00026057"/>
    </source>
</evidence>
<reference evidence="13 14" key="1">
    <citation type="submission" date="2020-08" db="EMBL/GenBank/DDBJ databases">
        <title>Genomic Encyclopedia of Type Strains, Phase IV (KMG-IV): sequencing the most valuable type-strain genomes for metagenomic binning, comparative biology and taxonomic classification.</title>
        <authorList>
            <person name="Goeker M."/>
        </authorList>
    </citation>
    <scope>NUCLEOTIDE SEQUENCE [LARGE SCALE GENOMIC DNA]</scope>
    <source>
        <strain evidence="13 14">DSM 101791</strain>
    </source>
</reference>
<keyword evidence="5 10" id="KW-0067">ATP-binding</keyword>
<dbReference type="SUPFAM" id="SSF52540">
    <property type="entry name" value="P-loop containing nucleoside triphosphate hydrolases"/>
    <property type="match status" value="2"/>
</dbReference>
<dbReference type="InterPro" id="IPR018368">
    <property type="entry name" value="ClpA/B_CS1"/>
</dbReference>
<keyword evidence="11" id="KW-0346">Stress response</keyword>
<dbReference type="FunFam" id="1.10.8.60:FF:000017">
    <property type="entry name" value="ATP-dependent chaperone ClpB"/>
    <property type="match status" value="1"/>
</dbReference>
<protein>
    <recommendedName>
        <fullName evidence="11">Chaperone protein ClpB</fullName>
    </recommendedName>
</protein>
<dbReference type="GO" id="GO:0042026">
    <property type="term" value="P:protein refolding"/>
    <property type="evidence" value="ECO:0007669"/>
    <property type="project" value="UniProtKB-UniRule"/>
</dbReference>
<sequence>MNPERFTEAATQAIASAQQLAQANQQQNLTVAHVLRALTDNDTAARALTAAGGDLNVIRAALDAELGKLPRVQGAGENLYLDPALNRAFQKAEQEAKALGDAFIAADALLLALRGESRTVGLPPEQALRQAVSEARKGKTVTSKTSEQQFDALNKYGTDLTQRARDGKFDPVIGRDEEIRRAMQILLRRTKNNPVLIGEPGVGKTAIAEGLAIRVVQGDVPEGLRDKRIVSLEMGSLLAGAKFRGEFEERLKGVIDEVVASQGEVILFVDEIHTIVGAGKTEGSPDAGNMLKPALARGELHLIGATTLDEYREIEKDPALERRFQPVFVDEPSVEDTISILRGIKERYQVHHNVEITDPALVAAAQLSHRYISDRQLPDKAIDLIDESAARLRMALESSPERIDQLARRKLQLEIEREALRREKDQDSQNRLLDLEESLKAVTDELAEVRSRWEAERGEVQQLREKREALDQVRTDIERARRDYDLQKAAELEYGTLPQLEREVQELERKLKGAEFAHMEVTEEDIAAVVSRWTGIPVSKLMEGEREKLLHLEEQLHRRVIGQDRAIVSVADTIRRARAGLNDPNRPLGSFMFLGPTGVGKTELAKALAEFLFDSADAMVRLDMSEYMEKHTVARLIGAPPGYVGYEEGGQLTEAVRRRPYAVLLLDEIEKAHPDVFNVLLQVLDDGRLTDGQGRTVDFRNTLIILTSNIGSPLILEMQHRGEEPEAIRDAVLEELRGEFRPEFLNRVDDIIVFDALTPADLHRIVDIQISGLRRRLAERRVTLHLTDAAKDRLAQIGYDPAFGARPLKRAIAREIETPLAREILAGRVTDGSSLTVDYTGQGFTFEAGVLN</sequence>
<keyword evidence="14" id="KW-1185">Reference proteome</keyword>
<dbReference type="PANTHER" id="PTHR11638:SF18">
    <property type="entry name" value="HEAT SHOCK PROTEIN 104"/>
    <property type="match status" value="1"/>
</dbReference>
<dbReference type="InterPro" id="IPR036628">
    <property type="entry name" value="Clp_N_dom_sf"/>
</dbReference>
<feature type="coiled-coil region" evidence="11">
    <location>
        <begin position="403"/>
        <end position="524"/>
    </location>
</feature>
<evidence type="ECO:0000256" key="5">
    <source>
        <dbReference type="ARBA" id="ARBA00022840"/>
    </source>
</evidence>
<evidence type="ECO:0000313" key="14">
    <source>
        <dbReference type="Proteomes" id="UP000525389"/>
    </source>
</evidence>
<evidence type="ECO:0000256" key="1">
    <source>
        <dbReference type="ARBA" id="ARBA00008675"/>
    </source>
</evidence>
<dbReference type="EMBL" id="JACHFN010000001">
    <property type="protein sequence ID" value="MBB5232835.1"/>
    <property type="molecule type" value="Genomic_DNA"/>
</dbReference>
<keyword evidence="13" id="KW-0645">Protease</keyword>
<evidence type="ECO:0000259" key="12">
    <source>
        <dbReference type="PROSITE" id="PS51903"/>
    </source>
</evidence>
<dbReference type="FunFam" id="3.40.50.300:FF:000025">
    <property type="entry name" value="ATP-dependent Clp protease subunit"/>
    <property type="match status" value="1"/>
</dbReference>
<name>A0A7W8LNT0_9DEIO</name>
<dbReference type="InterPro" id="IPR019489">
    <property type="entry name" value="Clp_ATPase_C"/>
</dbReference>
<keyword evidence="7 10" id="KW-0143">Chaperone</keyword>
<dbReference type="Gene3D" id="1.10.8.60">
    <property type="match status" value="1"/>
</dbReference>
<organism evidence="13 14">
    <name type="scientific">Deinococcus budaensis</name>
    <dbReference type="NCBI Taxonomy" id="1665626"/>
    <lineage>
        <taxon>Bacteria</taxon>
        <taxon>Thermotogati</taxon>
        <taxon>Deinococcota</taxon>
        <taxon>Deinococci</taxon>
        <taxon>Deinococcales</taxon>
        <taxon>Deinococcaceae</taxon>
        <taxon>Deinococcus</taxon>
    </lineage>
</organism>
<evidence type="ECO:0000256" key="2">
    <source>
        <dbReference type="ARBA" id="ARBA00022490"/>
    </source>
</evidence>
<evidence type="ECO:0000313" key="13">
    <source>
        <dbReference type="EMBL" id="MBB5232835.1"/>
    </source>
</evidence>
<dbReference type="PROSITE" id="PS00871">
    <property type="entry name" value="CLPAB_2"/>
    <property type="match status" value="1"/>
</dbReference>
<dbReference type="Proteomes" id="UP000525389">
    <property type="component" value="Unassembled WGS sequence"/>
</dbReference>
<keyword evidence="2 11" id="KW-0963">Cytoplasm</keyword>
<keyword evidence="6 11" id="KW-0175">Coiled coil</keyword>
<dbReference type="GO" id="GO:0006508">
    <property type="term" value="P:proteolysis"/>
    <property type="evidence" value="ECO:0007669"/>
    <property type="project" value="UniProtKB-KW"/>
</dbReference>
<dbReference type="Pfam" id="PF07724">
    <property type="entry name" value="AAA_2"/>
    <property type="match status" value="1"/>
</dbReference>
<dbReference type="FunFam" id="3.40.50.300:FF:000010">
    <property type="entry name" value="Chaperone clpB 1, putative"/>
    <property type="match status" value="1"/>
</dbReference>
<dbReference type="InterPro" id="IPR041546">
    <property type="entry name" value="ClpA/ClpB_AAA_lid"/>
</dbReference>
<comment type="caution">
    <text evidence="13">The sequence shown here is derived from an EMBL/GenBank/DDBJ whole genome shotgun (WGS) entry which is preliminary data.</text>
</comment>
<dbReference type="AlphaFoldDB" id="A0A7W8LNT0"/>
<evidence type="ECO:0000256" key="4">
    <source>
        <dbReference type="ARBA" id="ARBA00022741"/>
    </source>
</evidence>
<dbReference type="InterPro" id="IPR003593">
    <property type="entry name" value="AAA+_ATPase"/>
</dbReference>
<keyword evidence="13" id="KW-0378">Hydrolase</keyword>
<dbReference type="InterPro" id="IPR003959">
    <property type="entry name" value="ATPase_AAA_core"/>
</dbReference>
<dbReference type="PANTHER" id="PTHR11638">
    <property type="entry name" value="ATP-DEPENDENT CLP PROTEASE"/>
    <property type="match status" value="1"/>
</dbReference>
<dbReference type="Pfam" id="PF10431">
    <property type="entry name" value="ClpB_D2-small"/>
    <property type="match status" value="1"/>
</dbReference>
<comment type="subunit">
    <text evidence="8">Homohexamer. The oligomerization is ATP-dependent.</text>
</comment>
<proteinExistence type="inferred from homology"/>
<evidence type="ECO:0000256" key="10">
    <source>
        <dbReference type="RuleBase" id="RU004432"/>
    </source>
</evidence>
<dbReference type="SMART" id="SM01086">
    <property type="entry name" value="ClpB_D2-small"/>
    <property type="match status" value="1"/>
</dbReference>
<dbReference type="Pfam" id="PF17871">
    <property type="entry name" value="AAA_lid_9"/>
    <property type="match status" value="1"/>
</dbReference>
<dbReference type="InterPro" id="IPR017730">
    <property type="entry name" value="Chaperonin_ClpB"/>
</dbReference>
<dbReference type="InterPro" id="IPR001270">
    <property type="entry name" value="ClpA/B"/>
</dbReference>
<comment type="function">
    <text evidence="11">Part of a stress-induced multi-chaperone system, it is involved in the recovery of the cell from heat-induced damage, in cooperation with DnaK, DnaJ and GrpE.</text>
</comment>
<dbReference type="PROSITE" id="PS00870">
    <property type="entry name" value="CLPAB_1"/>
    <property type="match status" value="1"/>
</dbReference>
<dbReference type="RefSeq" id="WP_184024352.1">
    <property type="nucleotide sequence ID" value="NZ_JACHFN010000001.1"/>
</dbReference>